<dbReference type="GO" id="GO:0008270">
    <property type="term" value="F:zinc ion binding"/>
    <property type="evidence" value="ECO:0007669"/>
    <property type="project" value="UniProtKB-KW"/>
</dbReference>
<keyword evidence="5" id="KW-0677">Repeat</keyword>
<proteinExistence type="predicted"/>
<dbReference type="AlphaFoldDB" id="A0A5J4V6J0"/>
<dbReference type="PANTHER" id="PTHR11685">
    <property type="entry name" value="RBR FAMILY RING FINGER AND IBR DOMAIN-CONTAINING"/>
    <property type="match status" value="1"/>
</dbReference>
<name>A0A5J4V6J0_9EUKA</name>
<evidence type="ECO:0000313" key="11">
    <source>
        <dbReference type="Proteomes" id="UP000324800"/>
    </source>
</evidence>
<dbReference type="EMBL" id="SNRW01009465">
    <property type="protein sequence ID" value="KAA6377960.1"/>
    <property type="molecule type" value="Genomic_DNA"/>
</dbReference>
<dbReference type="InterPro" id="IPR044066">
    <property type="entry name" value="TRIAD_supradom"/>
</dbReference>
<keyword evidence="8" id="KW-0862">Zinc</keyword>
<sequence>MHWCPYPNCQYVIIKKGLITDVKCICGHEFCFVCQKDAHMPATCKMVDDWLTMIKKDSQTSKWIYMNTKPCPKCKKPIEKNQGCNLMTCRNCKFSFCWICLGDWATHSNHFNCNTPLKVVKELKQKQEKEKKDAQYLLELEKAFASGSLRVTC</sequence>
<comment type="catalytic activity">
    <reaction evidence="1">
        <text>[E2 ubiquitin-conjugating enzyme]-S-ubiquitinyl-L-cysteine + [acceptor protein]-L-lysine = [E2 ubiquitin-conjugating enzyme]-L-cysteine + [acceptor protein]-N(6)-ubiquitinyl-L-lysine.</text>
        <dbReference type="EC" id="2.3.2.31"/>
    </reaction>
</comment>
<evidence type="ECO:0000313" key="10">
    <source>
        <dbReference type="EMBL" id="KAA6377960.1"/>
    </source>
</evidence>
<evidence type="ECO:0000256" key="6">
    <source>
        <dbReference type="ARBA" id="ARBA00022771"/>
    </source>
</evidence>
<dbReference type="PROSITE" id="PS51873">
    <property type="entry name" value="TRIAD"/>
    <property type="match status" value="1"/>
</dbReference>
<dbReference type="GO" id="GO:0016567">
    <property type="term" value="P:protein ubiquitination"/>
    <property type="evidence" value="ECO:0007669"/>
    <property type="project" value="InterPro"/>
</dbReference>
<dbReference type="EC" id="2.3.2.31" evidence="2"/>
<dbReference type="SUPFAM" id="SSF57850">
    <property type="entry name" value="RING/U-box"/>
    <property type="match status" value="2"/>
</dbReference>
<evidence type="ECO:0000256" key="2">
    <source>
        <dbReference type="ARBA" id="ARBA00012251"/>
    </source>
</evidence>
<dbReference type="Gene3D" id="1.20.120.1750">
    <property type="match status" value="1"/>
</dbReference>
<dbReference type="Proteomes" id="UP000324800">
    <property type="component" value="Unassembled WGS sequence"/>
</dbReference>
<comment type="caution">
    <text evidence="10">The sequence shown here is derived from an EMBL/GenBank/DDBJ whole genome shotgun (WGS) entry which is preliminary data.</text>
</comment>
<feature type="domain" description="RING-type" evidence="9">
    <location>
        <begin position="1"/>
        <end position="117"/>
    </location>
</feature>
<evidence type="ECO:0000256" key="7">
    <source>
        <dbReference type="ARBA" id="ARBA00022786"/>
    </source>
</evidence>
<dbReference type="SMART" id="SM00647">
    <property type="entry name" value="IBR"/>
    <property type="match status" value="2"/>
</dbReference>
<keyword evidence="4" id="KW-0479">Metal-binding</keyword>
<evidence type="ECO:0000256" key="1">
    <source>
        <dbReference type="ARBA" id="ARBA00001798"/>
    </source>
</evidence>
<evidence type="ECO:0000256" key="4">
    <source>
        <dbReference type="ARBA" id="ARBA00022723"/>
    </source>
</evidence>
<reference evidence="10 11" key="1">
    <citation type="submission" date="2019-03" db="EMBL/GenBank/DDBJ databases">
        <title>Single cell metagenomics reveals metabolic interactions within the superorganism composed of flagellate Streblomastix strix and complex community of Bacteroidetes bacteria on its surface.</title>
        <authorList>
            <person name="Treitli S.C."/>
            <person name="Kolisko M."/>
            <person name="Husnik F."/>
            <person name="Keeling P."/>
            <person name="Hampl V."/>
        </authorList>
    </citation>
    <scope>NUCLEOTIDE SEQUENCE [LARGE SCALE GENOMIC DNA]</scope>
    <source>
        <strain evidence="10">ST1C</strain>
    </source>
</reference>
<keyword evidence="7" id="KW-0833">Ubl conjugation pathway</keyword>
<protein>
    <recommendedName>
        <fullName evidence="2">RBR-type E3 ubiquitin transferase</fullName>
        <ecNumber evidence="2">2.3.2.31</ecNumber>
    </recommendedName>
</protein>
<dbReference type="GO" id="GO:0061630">
    <property type="term" value="F:ubiquitin protein ligase activity"/>
    <property type="evidence" value="ECO:0007669"/>
    <property type="project" value="UniProtKB-EC"/>
</dbReference>
<organism evidence="10 11">
    <name type="scientific">Streblomastix strix</name>
    <dbReference type="NCBI Taxonomy" id="222440"/>
    <lineage>
        <taxon>Eukaryota</taxon>
        <taxon>Metamonada</taxon>
        <taxon>Preaxostyla</taxon>
        <taxon>Oxymonadida</taxon>
        <taxon>Streblomastigidae</taxon>
        <taxon>Streblomastix</taxon>
    </lineage>
</organism>
<dbReference type="OrthoDB" id="10009520at2759"/>
<evidence type="ECO:0000256" key="3">
    <source>
        <dbReference type="ARBA" id="ARBA00022679"/>
    </source>
</evidence>
<dbReference type="InterPro" id="IPR031127">
    <property type="entry name" value="E3_UB_ligase_RBR"/>
</dbReference>
<gene>
    <name evidence="10" type="ORF">EZS28_026512</name>
</gene>
<dbReference type="InterPro" id="IPR002867">
    <property type="entry name" value="IBR_dom"/>
</dbReference>
<evidence type="ECO:0000259" key="9">
    <source>
        <dbReference type="PROSITE" id="PS51873"/>
    </source>
</evidence>
<keyword evidence="6" id="KW-0863">Zinc-finger</keyword>
<evidence type="ECO:0000256" key="8">
    <source>
        <dbReference type="ARBA" id="ARBA00022833"/>
    </source>
</evidence>
<dbReference type="Pfam" id="PF22191">
    <property type="entry name" value="IBR_1"/>
    <property type="match status" value="1"/>
</dbReference>
<dbReference type="Pfam" id="PF01485">
    <property type="entry name" value="IBR"/>
    <property type="match status" value="1"/>
</dbReference>
<accession>A0A5J4V6J0</accession>
<keyword evidence="3" id="KW-0808">Transferase</keyword>
<evidence type="ECO:0000256" key="5">
    <source>
        <dbReference type="ARBA" id="ARBA00022737"/>
    </source>
</evidence>